<dbReference type="InterPro" id="IPR003593">
    <property type="entry name" value="AAA+_ATPase"/>
</dbReference>
<keyword evidence="10" id="KW-1185">Reference proteome</keyword>
<organism evidence="9 10">
    <name type="scientific">Ktedonospora formicarum</name>
    <dbReference type="NCBI Taxonomy" id="2778364"/>
    <lineage>
        <taxon>Bacteria</taxon>
        <taxon>Bacillati</taxon>
        <taxon>Chloroflexota</taxon>
        <taxon>Ktedonobacteria</taxon>
        <taxon>Ktedonobacterales</taxon>
        <taxon>Ktedonobacteraceae</taxon>
        <taxon>Ktedonospora</taxon>
    </lineage>
</organism>
<evidence type="ECO:0000256" key="4">
    <source>
        <dbReference type="ARBA" id="ARBA00022840"/>
    </source>
</evidence>
<evidence type="ECO:0000256" key="7">
    <source>
        <dbReference type="RuleBase" id="RU365104"/>
    </source>
</evidence>
<comment type="subunit">
    <text evidence="7">Forms a stable energy-coupling factor (ECF) transporter complex composed of 2 membrane-embedded substrate-binding proteins (S component), 2 ATP-binding proteins (A component) and 2 transmembrane proteins (T component).</text>
</comment>
<dbReference type="Proteomes" id="UP000612362">
    <property type="component" value="Unassembled WGS sequence"/>
</dbReference>
<dbReference type="GO" id="GO:0042626">
    <property type="term" value="F:ATPase-coupled transmembrane transporter activity"/>
    <property type="evidence" value="ECO:0007669"/>
    <property type="project" value="TreeGrafter"/>
</dbReference>
<dbReference type="AlphaFoldDB" id="A0A8J3I115"/>
<dbReference type="Pfam" id="PF00005">
    <property type="entry name" value="ABC_tran"/>
    <property type="match status" value="1"/>
</dbReference>
<evidence type="ECO:0000256" key="2">
    <source>
        <dbReference type="ARBA" id="ARBA00022475"/>
    </source>
</evidence>
<evidence type="ECO:0000259" key="8">
    <source>
        <dbReference type="PROSITE" id="PS50893"/>
    </source>
</evidence>
<keyword evidence="4 7" id="KW-0067">ATP-binding</keyword>
<dbReference type="SMART" id="SM00382">
    <property type="entry name" value="AAA"/>
    <property type="match status" value="1"/>
</dbReference>
<comment type="similarity">
    <text evidence="7">Belongs to the ABC transporter superfamily. Energy-coupling factor EcfA family.</text>
</comment>
<evidence type="ECO:0000313" key="10">
    <source>
        <dbReference type="Proteomes" id="UP000612362"/>
    </source>
</evidence>
<comment type="caution">
    <text evidence="9">The sequence shown here is derived from an EMBL/GenBank/DDBJ whole genome shotgun (WGS) entry which is preliminary data.</text>
</comment>
<dbReference type="GO" id="GO:0043190">
    <property type="term" value="C:ATP-binding cassette (ABC) transporter complex"/>
    <property type="evidence" value="ECO:0007669"/>
    <property type="project" value="TreeGrafter"/>
</dbReference>
<dbReference type="RefSeq" id="WP_220192436.1">
    <property type="nucleotide sequence ID" value="NZ_BNJF01000001.1"/>
</dbReference>
<keyword evidence="6 7" id="KW-0472">Membrane</keyword>
<dbReference type="FunFam" id="3.40.50.300:FF:000224">
    <property type="entry name" value="Energy-coupling factor transporter ATP-binding protein EcfA"/>
    <property type="match status" value="1"/>
</dbReference>
<dbReference type="InterPro" id="IPR027417">
    <property type="entry name" value="P-loop_NTPase"/>
</dbReference>
<dbReference type="CDD" id="cd03225">
    <property type="entry name" value="ABC_cobalt_CbiO_domain1"/>
    <property type="match status" value="1"/>
</dbReference>
<keyword evidence="5" id="KW-1278">Translocase</keyword>
<evidence type="ECO:0000256" key="1">
    <source>
        <dbReference type="ARBA" id="ARBA00022448"/>
    </source>
</evidence>
<evidence type="ECO:0000256" key="3">
    <source>
        <dbReference type="ARBA" id="ARBA00022741"/>
    </source>
</evidence>
<evidence type="ECO:0000256" key="6">
    <source>
        <dbReference type="ARBA" id="ARBA00023136"/>
    </source>
</evidence>
<dbReference type="InterPro" id="IPR003439">
    <property type="entry name" value="ABC_transporter-like_ATP-bd"/>
</dbReference>
<dbReference type="PROSITE" id="PS50893">
    <property type="entry name" value="ABC_TRANSPORTER_2"/>
    <property type="match status" value="1"/>
</dbReference>
<dbReference type="GO" id="GO:0005524">
    <property type="term" value="F:ATP binding"/>
    <property type="evidence" value="ECO:0007669"/>
    <property type="project" value="UniProtKB-UniRule"/>
</dbReference>
<gene>
    <name evidence="9" type="primary">ecfA</name>
    <name evidence="9" type="ORF">KSX_11020</name>
</gene>
<dbReference type="EMBL" id="BNJF01000001">
    <property type="protein sequence ID" value="GHO42939.1"/>
    <property type="molecule type" value="Genomic_DNA"/>
</dbReference>
<dbReference type="InterPro" id="IPR050095">
    <property type="entry name" value="ECF_ABC_transporter_ATP-bd"/>
</dbReference>
<keyword evidence="3 7" id="KW-0547">Nucleotide-binding</keyword>
<protein>
    <recommendedName>
        <fullName evidence="7">Energy-coupling factor transporter ATP-binding protein EcfA2</fullName>
        <ecNumber evidence="7">7.-.-.-</ecNumber>
    </recommendedName>
</protein>
<proteinExistence type="inferred from homology"/>
<dbReference type="PANTHER" id="PTHR43553">
    <property type="entry name" value="HEAVY METAL TRANSPORTER"/>
    <property type="match status" value="1"/>
</dbReference>
<dbReference type="GO" id="GO:0016887">
    <property type="term" value="F:ATP hydrolysis activity"/>
    <property type="evidence" value="ECO:0007669"/>
    <property type="project" value="InterPro"/>
</dbReference>
<dbReference type="EC" id="7.-.-.-" evidence="7"/>
<name>A0A8J3I115_9CHLR</name>
<dbReference type="SUPFAM" id="SSF52540">
    <property type="entry name" value="P-loop containing nucleoside triphosphate hydrolases"/>
    <property type="match status" value="1"/>
</dbReference>
<feature type="domain" description="ABC transporter" evidence="8">
    <location>
        <begin position="9"/>
        <end position="248"/>
    </location>
</feature>
<comment type="function">
    <text evidence="7">ATP-binding (A) component of a common energy-coupling factor (ECF) ABC-transporter complex.</text>
</comment>
<keyword evidence="1 7" id="KW-0813">Transport</keyword>
<dbReference type="PANTHER" id="PTHR43553:SF24">
    <property type="entry name" value="ENERGY-COUPLING FACTOR TRANSPORTER ATP-BINDING PROTEIN ECFA1"/>
    <property type="match status" value="1"/>
</dbReference>
<dbReference type="NCBIfam" id="TIGR04521">
    <property type="entry name" value="ECF_ATPase_2"/>
    <property type="match status" value="1"/>
</dbReference>
<dbReference type="InterPro" id="IPR017871">
    <property type="entry name" value="ABC_transporter-like_CS"/>
</dbReference>
<comment type="subcellular location">
    <subcellularLocation>
        <location evidence="7">Cell membrane</location>
        <topology evidence="7">Peripheral membrane protein</topology>
    </subcellularLocation>
</comment>
<reference evidence="9" key="1">
    <citation type="submission" date="2020-10" db="EMBL/GenBank/DDBJ databases">
        <title>Taxonomic study of unclassified bacteria belonging to the class Ktedonobacteria.</title>
        <authorList>
            <person name="Yabe S."/>
            <person name="Wang C.M."/>
            <person name="Zheng Y."/>
            <person name="Sakai Y."/>
            <person name="Cavaletti L."/>
            <person name="Monciardini P."/>
            <person name="Donadio S."/>
        </authorList>
    </citation>
    <scope>NUCLEOTIDE SEQUENCE</scope>
    <source>
        <strain evidence="9">SOSP1-1</strain>
    </source>
</reference>
<dbReference type="Gene3D" id="3.40.50.300">
    <property type="entry name" value="P-loop containing nucleotide triphosphate hydrolases"/>
    <property type="match status" value="1"/>
</dbReference>
<sequence>MSEPIILVRHLTHVYTQAGGPQKVALTDVSLEIERGSCTAIIGVTGSGKSTLIQHFNGLLFPTEGEVIVDGVKVEEKGMDLRSLRQRVGLLFQFPEMQLFETTIFNDVAFGPRRMGLSPREVEGRVHAALESVGLAPEAYARRSPLELSGGQRRRVALAGVLAMRPSVLILDEPTVGLDAEARTEFYRYLRVFCREQGMTVILVSHDMTEVAALADTLLILSSGQLVAWDKPQKLFARVEQLLDWGLAPPPLHELFALLRQNGLPIPAETYTLEEALAWVQAQSKLFVHRCKL</sequence>
<keyword evidence="2 7" id="KW-1003">Cell membrane</keyword>
<dbReference type="InterPro" id="IPR030946">
    <property type="entry name" value="EcfA2"/>
</dbReference>
<dbReference type="PROSITE" id="PS00211">
    <property type="entry name" value="ABC_TRANSPORTER_1"/>
    <property type="match status" value="1"/>
</dbReference>
<evidence type="ECO:0000256" key="5">
    <source>
        <dbReference type="ARBA" id="ARBA00022967"/>
    </source>
</evidence>
<accession>A0A8J3I115</accession>
<evidence type="ECO:0000313" key="9">
    <source>
        <dbReference type="EMBL" id="GHO42939.1"/>
    </source>
</evidence>
<dbReference type="InterPro" id="IPR015856">
    <property type="entry name" value="ABC_transpr_CbiO/EcfA_su"/>
</dbReference>